<evidence type="ECO:0000313" key="1">
    <source>
        <dbReference type="EMBL" id="CDW47915.1"/>
    </source>
</evidence>
<sequence length="61" mass="7056">MCTYKMRISLGSRVSTKFLNIFPFTVTMLGVLRLLGKEESCLPIYGKRRAMSFPTSDFWDD</sequence>
<dbReference type="EMBL" id="HACA01030554">
    <property type="protein sequence ID" value="CDW47915.1"/>
    <property type="molecule type" value="Transcribed_RNA"/>
</dbReference>
<organism evidence="1">
    <name type="scientific">Lepeophtheirus salmonis</name>
    <name type="common">Salmon louse</name>
    <name type="synonym">Caligus salmonis</name>
    <dbReference type="NCBI Taxonomy" id="72036"/>
    <lineage>
        <taxon>Eukaryota</taxon>
        <taxon>Metazoa</taxon>
        <taxon>Ecdysozoa</taxon>
        <taxon>Arthropoda</taxon>
        <taxon>Crustacea</taxon>
        <taxon>Multicrustacea</taxon>
        <taxon>Hexanauplia</taxon>
        <taxon>Copepoda</taxon>
        <taxon>Siphonostomatoida</taxon>
        <taxon>Caligidae</taxon>
        <taxon>Lepeophtheirus</taxon>
    </lineage>
</organism>
<dbReference type="AlphaFoldDB" id="A0A0K2VCA0"/>
<proteinExistence type="predicted"/>
<reference evidence="1" key="1">
    <citation type="submission" date="2014-05" db="EMBL/GenBank/DDBJ databases">
        <authorList>
            <person name="Chronopoulou M."/>
        </authorList>
    </citation>
    <scope>NUCLEOTIDE SEQUENCE</scope>
    <source>
        <tissue evidence="1">Whole organism</tissue>
    </source>
</reference>
<name>A0A0K2VCA0_LEPSM</name>
<protein>
    <submittedName>
        <fullName evidence="1">Uncharacterized protein</fullName>
    </submittedName>
</protein>
<accession>A0A0K2VCA0</accession>